<feature type="domain" description="VWFA" evidence="2">
    <location>
        <begin position="82"/>
        <end position="285"/>
    </location>
</feature>
<evidence type="ECO:0000313" key="4">
    <source>
        <dbReference type="EMBL" id="KAF4474887.1"/>
    </source>
</evidence>
<reference evidence="4 5" key="2">
    <citation type="submission" date="2012-08" db="EMBL/GenBank/DDBJ databases">
        <authorList>
            <person name="Gan P.H.P."/>
            <person name="Ikeda K."/>
            <person name="Irieda H."/>
            <person name="Narusaka M."/>
            <person name="O'Connell R.J."/>
            <person name="Narusaka Y."/>
            <person name="Takano Y."/>
            <person name="Kubo Y."/>
            <person name="Shirasu K."/>
        </authorList>
    </citation>
    <scope>NUCLEOTIDE SEQUENCE [LARGE SCALE GENOMIC DNA]</scope>
    <source>
        <strain evidence="4 5">Nara gc5</strain>
    </source>
</reference>
<dbReference type="InterPro" id="IPR002035">
    <property type="entry name" value="VWF_A"/>
</dbReference>
<evidence type="ECO:0000259" key="2">
    <source>
        <dbReference type="PROSITE" id="PS50234"/>
    </source>
</evidence>
<dbReference type="PANTHER" id="PTHR34706">
    <property type="entry name" value="SLR1338 PROTEIN"/>
    <property type="match status" value="1"/>
</dbReference>
<gene>
    <name evidence="3" type="ORF">CGGC5_10485</name>
    <name evidence="4" type="ORF">CGGC5_v016027</name>
</gene>
<dbReference type="SUPFAM" id="SSF53300">
    <property type="entry name" value="vWA-like"/>
    <property type="match status" value="1"/>
</dbReference>
<dbReference type="PROSITE" id="PS50234">
    <property type="entry name" value="VWFA"/>
    <property type="match status" value="1"/>
</dbReference>
<feature type="region of interest" description="Disordered" evidence="1">
    <location>
        <begin position="12"/>
        <end position="67"/>
    </location>
</feature>
<dbReference type="HOGENOM" id="CLU_040578_0_1_1"/>
<proteinExistence type="predicted"/>
<evidence type="ECO:0000313" key="5">
    <source>
        <dbReference type="Proteomes" id="UP000011096"/>
    </source>
</evidence>
<dbReference type="Gene3D" id="3.40.50.410">
    <property type="entry name" value="von Willebrand factor, type A domain"/>
    <property type="match status" value="1"/>
</dbReference>
<name>L2FRP6_COLFN</name>
<dbReference type="Pfam" id="PF00092">
    <property type="entry name" value="VWA"/>
    <property type="match status" value="1"/>
</dbReference>
<organism evidence="3">
    <name type="scientific">Colletotrichum fructicola (strain Nara gc5)</name>
    <name type="common">Anthracnose fungus</name>
    <name type="synonym">Colletotrichum gloeosporioides (strain Nara gc5)</name>
    <dbReference type="NCBI Taxonomy" id="1213859"/>
    <lineage>
        <taxon>Eukaryota</taxon>
        <taxon>Fungi</taxon>
        <taxon>Dikarya</taxon>
        <taxon>Ascomycota</taxon>
        <taxon>Pezizomycotina</taxon>
        <taxon>Sordariomycetes</taxon>
        <taxon>Hypocreomycetidae</taxon>
        <taxon>Glomerellales</taxon>
        <taxon>Glomerellaceae</taxon>
        <taxon>Colletotrichum</taxon>
        <taxon>Colletotrichum gloeosporioides species complex</taxon>
    </lineage>
</organism>
<dbReference type="EMBL" id="KB020882">
    <property type="protein sequence ID" value="ELA29017.1"/>
    <property type="molecule type" value="Genomic_DNA"/>
</dbReference>
<protein>
    <submittedName>
        <fullName evidence="3">von willebrand factor</fullName>
    </submittedName>
</protein>
<dbReference type="PANTHER" id="PTHR34706:SF1">
    <property type="entry name" value="VWFA DOMAIN-CONTAINING PROTEIN"/>
    <property type="match status" value="1"/>
</dbReference>
<dbReference type="Proteomes" id="UP000011096">
    <property type="component" value="Unassembled WGS sequence"/>
</dbReference>
<sequence length="304" mass="33192">MKFVSKLFRKLIYPSDGGNNGQRSDGENDKPGDVANASEGVEDPPPAYNYRDFQPESSSSSKHQGLVASTPEDPYAFLSFFDTIFLIDDSSSMKGASWHEVRLALKAIVPKCVAHDADGIDLYFLNYQTKDEGNADQGKASGGFRNIKMSENVGKTFSTVGPRGATFTGQRLHHILKPHLELLEQKKDDIDTVKALNIIVITDGAANDDVEAPIITAAKKLDKLGAPMHQLGIQFFQVGNDCGAREALRELDDSLGQDLRDIVDTVTWNEGQPGKLTADHILKVLLGAVVKRLDRKPARGRGSK</sequence>
<dbReference type="AlphaFoldDB" id="L2FRP6"/>
<reference evidence="4 5" key="3">
    <citation type="submission" date="2020-04" db="EMBL/GenBank/DDBJ databases">
        <title>Genome sequencing and assembly of multiple isolates from the Colletotrichum gloeosporioides species complex.</title>
        <authorList>
            <person name="Gan P."/>
            <person name="Shirasu K."/>
        </authorList>
    </citation>
    <scope>NUCLEOTIDE SEQUENCE [LARGE SCALE GENOMIC DNA]</scope>
    <source>
        <strain evidence="4 5">Nara gc5</strain>
    </source>
</reference>
<reference evidence="3" key="1">
    <citation type="submission" date="2012-08" db="EMBL/GenBank/DDBJ databases">
        <title>Genome analysis of Colletotrichum orbiculare and Colletotrichum fructicola.</title>
        <authorList>
            <person name="Gan P.H.P."/>
            <person name="Ikeda K."/>
            <person name="Irieda H."/>
            <person name="Narusaka M."/>
            <person name="O'Connell R.J."/>
            <person name="Narusaka Y."/>
            <person name="Takano Y."/>
            <person name="Kubo Y."/>
            <person name="Shirasu K."/>
        </authorList>
    </citation>
    <scope>NUCLEOTIDE SEQUENCE</scope>
    <source>
        <strain evidence="3">Nara gc5</strain>
    </source>
</reference>
<dbReference type="STRING" id="1213859.L2FRP6"/>
<keyword evidence="5" id="KW-1185">Reference proteome</keyword>
<dbReference type="OrthoDB" id="2142040at2759"/>
<dbReference type="InterPro" id="IPR036465">
    <property type="entry name" value="vWFA_dom_sf"/>
</dbReference>
<accession>L2FRP6</accession>
<evidence type="ECO:0000313" key="3">
    <source>
        <dbReference type="EMBL" id="ELA29017.1"/>
    </source>
</evidence>
<dbReference type="InParanoid" id="L2FRP6"/>
<dbReference type="EMBL" id="ANPB02000010">
    <property type="protein sequence ID" value="KAF4474887.1"/>
    <property type="molecule type" value="Genomic_DNA"/>
</dbReference>
<evidence type="ECO:0000256" key="1">
    <source>
        <dbReference type="SAM" id="MobiDB-lite"/>
    </source>
</evidence>